<evidence type="ECO:0000256" key="2">
    <source>
        <dbReference type="ARBA" id="ARBA00022741"/>
    </source>
</evidence>
<evidence type="ECO:0000313" key="5">
    <source>
        <dbReference type="EMBL" id="EOD00812.1"/>
    </source>
</evidence>
<dbReference type="CDD" id="cd03293">
    <property type="entry name" value="ABC_NrtD_SsuB_transporters"/>
    <property type="match status" value="1"/>
</dbReference>
<dbReference type="RefSeq" id="WP_006311311.1">
    <property type="nucleotide sequence ID" value="NZ_ARZA01000113.1"/>
</dbReference>
<dbReference type="GO" id="GO:0005524">
    <property type="term" value="F:ATP binding"/>
    <property type="evidence" value="ECO:0007669"/>
    <property type="project" value="UniProtKB-KW"/>
</dbReference>
<keyword evidence="6" id="KW-1185">Reference proteome</keyword>
<dbReference type="InterPro" id="IPR003439">
    <property type="entry name" value="ABC_transporter-like_ATP-bd"/>
</dbReference>
<dbReference type="PROSITE" id="PS50893">
    <property type="entry name" value="ABC_TRANSPORTER_2"/>
    <property type="match status" value="1"/>
</dbReference>
<dbReference type="InterPro" id="IPR050166">
    <property type="entry name" value="ABC_transporter_ATP-bind"/>
</dbReference>
<protein>
    <submittedName>
        <fullName evidence="5">ABC transporter related protein</fullName>
    </submittedName>
</protein>
<dbReference type="SUPFAM" id="SSF52540">
    <property type="entry name" value="P-loop containing nucleoside triphosphate hydrolases"/>
    <property type="match status" value="1"/>
</dbReference>
<sequence length="251" mass="28642">MSALLEIKDLSKSFIKDNKKVNVLNKVSFNVKKGEFISIVGPSGCGKSTLLSLIAGFDKYDEGSILLEGKKILDPSPKCMMVFQDFNQLFPWKTVLENVLFPLNINKKDIELKKRIELAKEYLKMVKLEGYEDYYTHEISGGMKQRVAIARALVMKPDILLMDEPFGSLDIQTRTELQNILIQLWKETEATIVFVTHDIEEAVFVSDRIIAMGKSSNGIKDIIVNNLDRPRDRLSTSFIEKVKELHNKIKE</sequence>
<dbReference type="SMART" id="SM00382">
    <property type="entry name" value="AAA"/>
    <property type="match status" value="1"/>
</dbReference>
<evidence type="ECO:0000313" key="6">
    <source>
        <dbReference type="Proteomes" id="UP000013378"/>
    </source>
</evidence>
<evidence type="ECO:0000259" key="4">
    <source>
        <dbReference type="PROSITE" id="PS50893"/>
    </source>
</evidence>
<dbReference type="InterPro" id="IPR027417">
    <property type="entry name" value="P-loop_NTPase"/>
</dbReference>
<dbReference type="InterPro" id="IPR003593">
    <property type="entry name" value="AAA+_ATPase"/>
</dbReference>
<dbReference type="PANTHER" id="PTHR42788:SF10">
    <property type="entry name" value="ABC TRANSPORTER ATP-BINDING PROTEIN"/>
    <property type="match status" value="1"/>
</dbReference>
<dbReference type="Pfam" id="PF00005">
    <property type="entry name" value="ABC_tran"/>
    <property type="match status" value="1"/>
</dbReference>
<organism evidence="5 6">
    <name type="scientific">Caldisalinibacter kiritimatiensis</name>
    <dbReference type="NCBI Taxonomy" id="1304284"/>
    <lineage>
        <taxon>Bacteria</taxon>
        <taxon>Bacillati</taxon>
        <taxon>Bacillota</taxon>
        <taxon>Tissierellia</taxon>
        <taxon>Tissierellales</taxon>
        <taxon>Thermohalobacteraceae</taxon>
        <taxon>Caldisalinibacter</taxon>
    </lineage>
</organism>
<dbReference type="OrthoDB" id="9801958at2"/>
<dbReference type="Gene3D" id="3.40.50.300">
    <property type="entry name" value="P-loop containing nucleotide triphosphate hydrolases"/>
    <property type="match status" value="1"/>
</dbReference>
<dbReference type="PANTHER" id="PTHR42788">
    <property type="entry name" value="TAURINE IMPORT ATP-BINDING PROTEIN-RELATED"/>
    <property type="match status" value="1"/>
</dbReference>
<dbReference type="eggNOG" id="COG1116">
    <property type="taxonomic scope" value="Bacteria"/>
</dbReference>
<dbReference type="AlphaFoldDB" id="R1AVY9"/>
<evidence type="ECO:0000256" key="1">
    <source>
        <dbReference type="ARBA" id="ARBA00022448"/>
    </source>
</evidence>
<feature type="domain" description="ABC transporter" evidence="4">
    <location>
        <begin position="5"/>
        <end position="239"/>
    </location>
</feature>
<evidence type="ECO:0000256" key="3">
    <source>
        <dbReference type="ARBA" id="ARBA00022840"/>
    </source>
</evidence>
<dbReference type="STRING" id="1304284.L21TH_1125"/>
<dbReference type="Proteomes" id="UP000013378">
    <property type="component" value="Unassembled WGS sequence"/>
</dbReference>
<keyword evidence="3" id="KW-0067">ATP-binding</keyword>
<dbReference type="PROSITE" id="PS00211">
    <property type="entry name" value="ABC_TRANSPORTER_1"/>
    <property type="match status" value="1"/>
</dbReference>
<accession>R1AVY9</accession>
<reference evidence="5 6" key="1">
    <citation type="journal article" date="2015" name="Geomicrobiol. J.">
        <title>Caldisalinibacter kiritimatiensis gen. nov., sp. nov., a moderately thermohalophilic thiosulfate-reducing bacterium from a hypersaline microbial mat.</title>
        <authorList>
            <person name="Ben Hania W."/>
            <person name="Joseph M."/>
            <person name="Fiebig A."/>
            <person name="Bunk B."/>
            <person name="Klenk H.-P."/>
            <person name="Fardeau M.-L."/>
            <person name="Spring S."/>
        </authorList>
    </citation>
    <scope>NUCLEOTIDE SEQUENCE [LARGE SCALE GENOMIC DNA]</scope>
    <source>
        <strain evidence="5 6">L21-TH-D2</strain>
    </source>
</reference>
<proteinExistence type="predicted"/>
<comment type="caution">
    <text evidence="5">The sequence shown here is derived from an EMBL/GenBank/DDBJ whole genome shotgun (WGS) entry which is preliminary data.</text>
</comment>
<keyword evidence="1" id="KW-0813">Transport</keyword>
<dbReference type="InterPro" id="IPR017871">
    <property type="entry name" value="ABC_transporter-like_CS"/>
</dbReference>
<gene>
    <name evidence="5" type="ORF">L21TH_1125</name>
</gene>
<name>R1AVY9_9FIRM</name>
<dbReference type="GO" id="GO:0016887">
    <property type="term" value="F:ATP hydrolysis activity"/>
    <property type="evidence" value="ECO:0007669"/>
    <property type="project" value="InterPro"/>
</dbReference>
<keyword evidence="2" id="KW-0547">Nucleotide-binding</keyword>
<dbReference type="EMBL" id="ARZA01000113">
    <property type="protein sequence ID" value="EOD00812.1"/>
    <property type="molecule type" value="Genomic_DNA"/>
</dbReference>